<dbReference type="Proteomes" id="UP000198896">
    <property type="component" value="Unassembled WGS sequence"/>
</dbReference>
<sequence length="227" mass="26555">MDRVRKIIALSLVAVFLVTVTVFAAVKGFSSKVSFNGTKGFAWMSWAGHTSQRGAYILDSKNKRIANFKVMKPQKVYKKNNTTYGYYSYRLNMSRFKAGKYKLVTYKPYYNWGEEYITIPFTYPGASFLQFHSTKVIRNDNGDLMQRLYFKRNNARGKGLHFQIFNNKNQLVRSFNFKSSNSNQWFCFDWNGWATKNSGRRSPRGVYTIKYWVDGRSPRTAKFRLAL</sequence>
<accession>A0A1I1ZAB4</accession>
<dbReference type="EMBL" id="FONL01000003">
    <property type="protein sequence ID" value="SFE27453.1"/>
    <property type="molecule type" value="Genomic_DNA"/>
</dbReference>
<gene>
    <name evidence="1" type="ORF">SAMN05216245_103164</name>
</gene>
<dbReference type="RefSeq" id="WP_093912989.1">
    <property type="nucleotide sequence ID" value="NZ_FONL01000003.1"/>
</dbReference>
<dbReference type="OrthoDB" id="3034727at2"/>
<evidence type="ECO:0000313" key="2">
    <source>
        <dbReference type="Proteomes" id="UP000198896"/>
    </source>
</evidence>
<evidence type="ECO:0000313" key="1">
    <source>
        <dbReference type="EMBL" id="SFE27453.1"/>
    </source>
</evidence>
<evidence type="ECO:0008006" key="3">
    <source>
        <dbReference type="Google" id="ProtNLM"/>
    </source>
</evidence>
<protein>
    <recommendedName>
        <fullName evidence="3">FlgD Ig-like domain-containing protein</fullName>
    </recommendedName>
</protein>
<dbReference type="STRING" id="1123323.SAMN05216245_103164"/>
<name>A0A1I1ZAB4_9FIRM</name>
<organism evidence="1 2">
    <name type="scientific">Succiniclasticum ruminis DSM 9236</name>
    <dbReference type="NCBI Taxonomy" id="1123323"/>
    <lineage>
        <taxon>Bacteria</taxon>
        <taxon>Bacillati</taxon>
        <taxon>Bacillota</taxon>
        <taxon>Negativicutes</taxon>
        <taxon>Acidaminococcales</taxon>
        <taxon>Acidaminococcaceae</taxon>
        <taxon>Succiniclasticum</taxon>
    </lineage>
</organism>
<proteinExistence type="predicted"/>
<dbReference type="AlphaFoldDB" id="A0A1I1ZAB4"/>
<reference evidence="1 2" key="1">
    <citation type="submission" date="2016-10" db="EMBL/GenBank/DDBJ databases">
        <authorList>
            <person name="de Groot N.N."/>
        </authorList>
    </citation>
    <scope>NUCLEOTIDE SEQUENCE [LARGE SCALE GENOMIC DNA]</scope>
    <source>
        <strain evidence="1 2">DSM 9236</strain>
    </source>
</reference>
<keyword evidence="2" id="KW-1185">Reference proteome</keyword>